<evidence type="ECO:0000313" key="1">
    <source>
        <dbReference type="EMBL" id="GFE50400.1"/>
    </source>
</evidence>
<protein>
    <submittedName>
        <fullName evidence="1">Uncharacterized protein</fullName>
    </submittedName>
</protein>
<organism evidence="1 2">
    <name type="scientific">Roseobacter cerasinus</name>
    <dbReference type="NCBI Taxonomy" id="2602289"/>
    <lineage>
        <taxon>Bacteria</taxon>
        <taxon>Pseudomonadati</taxon>
        <taxon>Pseudomonadota</taxon>
        <taxon>Alphaproteobacteria</taxon>
        <taxon>Rhodobacterales</taxon>
        <taxon>Roseobacteraceae</taxon>
        <taxon>Roseobacter</taxon>
    </lineage>
</organism>
<keyword evidence="2" id="KW-1185">Reference proteome</keyword>
<dbReference type="Proteomes" id="UP000436522">
    <property type="component" value="Unassembled WGS sequence"/>
</dbReference>
<dbReference type="EMBL" id="BLIV01000003">
    <property type="protein sequence ID" value="GFE50400.1"/>
    <property type="molecule type" value="Genomic_DNA"/>
</dbReference>
<evidence type="ECO:0000313" key="2">
    <source>
        <dbReference type="Proteomes" id="UP000436522"/>
    </source>
</evidence>
<sequence>MNELRHVALRCRAAARTDLFDACAVLSQTPNVARAAYAEVLMKSLAQALGASPVLHRPNVAEVSFDEAWLLRTIAAAQADDRSSFLFLIRSRVPHTARRNLGFLILSLSERFSQI</sequence>
<name>A0A640VSJ9_9RHOB</name>
<dbReference type="AlphaFoldDB" id="A0A640VSJ9"/>
<gene>
    <name evidence="1" type="ORF">So717_21530</name>
</gene>
<proteinExistence type="predicted"/>
<comment type="caution">
    <text evidence="1">The sequence shown here is derived from an EMBL/GenBank/DDBJ whole genome shotgun (WGS) entry which is preliminary data.</text>
</comment>
<accession>A0A640VSJ9</accession>
<reference evidence="1 2" key="1">
    <citation type="submission" date="2019-12" db="EMBL/GenBank/DDBJ databases">
        <title>Roseobacter cerasinus sp. nov., isolated from seawater around aquaculture.</title>
        <authorList>
            <person name="Muramatsu S."/>
            <person name="Takabe Y."/>
            <person name="Mori K."/>
            <person name="Takaichi S."/>
            <person name="Hanada S."/>
        </authorList>
    </citation>
    <scope>NUCLEOTIDE SEQUENCE [LARGE SCALE GENOMIC DNA]</scope>
    <source>
        <strain evidence="1 2">AI77</strain>
    </source>
</reference>